<dbReference type="AlphaFoldDB" id="A0A1M6GW36"/>
<dbReference type="InterPro" id="IPR001279">
    <property type="entry name" value="Metallo-B-lactamas"/>
</dbReference>
<dbReference type="Pfam" id="PF12706">
    <property type="entry name" value="Lactamase_B_2"/>
    <property type="match status" value="1"/>
</dbReference>
<name>A0A1M6GW36_9FIRM</name>
<dbReference type="OrthoDB" id="9805728at2"/>
<dbReference type="RefSeq" id="WP_073033435.1">
    <property type="nucleotide sequence ID" value="NZ_FQXJ01000040.1"/>
</dbReference>
<gene>
    <name evidence="2" type="ORF">SAMN02746098_05228</name>
</gene>
<dbReference type="SUPFAM" id="SSF56281">
    <property type="entry name" value="Metallo-hydrolase/oxidoreductase"/>
    <property type="match status" value="1"/>
</dbReference>
<dbReference type="GO" id="GO:0005737">
    <property type="term" value="C:cytoplasm"/>
    <property type="evidence" value="ECO:0007669"/>
    <property type="project" value="TreeGrafter"/>
</dbReference>
<accession>A0A1M6GW36</accession>
<dbReference type="PANTHER" id="PTHR15032:SF4">
    <property type="entry name" value="N-ACYL-PHOSPHATIDYLETHANOLAMINE-HYDROLYZING PHOSPHOLIPASE D"/>
    <property type="match status" value="1"/>
</dbReference>
<reference evidence="3" key="1">
    <citation type="submission" date="2016-11" db="EMBL/GenBank/DDBJ databases">
        <authorList>
            <person name="Varghese N."/>
            <person name="Submissions S."/>
        </authorList>
    </citation>
    <scope>NUCLEOTIDE SEQUENCE [LARGE SCALE GENOMIC DNA]</scope>
    <source>
        <strain evidence="3">DSM 15449</strain>
    </source>
</reference>
<dbReference type="EMBL" id="FQXJ01000040">
    <property type="protein sequence ID" value="SHJ14161.1"/>
    <property type="molecule type" value="Genomic_DNA"/>
</dbReference>
<organism evidence="2 3">
    <name type="scientific">Desulfosporosinus lacus DSM 15449</name>
    <dbReference type="NCBI Taxonomy" id="1121420"/>
    <lineage>
        <taxon>Bacteria</taxon>
        <taxon>Bacillati</taxon>
        <taxon>Bacillota</taxon>
        <taxon>Clostridia</taxon>
        <taxon>Eubacteriales</taxon>
        <taxon>Desulfitobacteriaceae</taxon>
        <taxon>Desulfosporosinus</taxon>
    </lineage>
</organism>
<proteinExistence type="predicted"/>
<protein>
    <submittedName>
        <fullName evidence="2">L-ascorbate metabolism protein UlaG, beta-lactamase superfamily</fullName>
    </submittedName>
</protein>
<feature type="domain" description="Metallo-beta-lactamase" evidence="1">
    <location>
        <begin position="118"/>
        <end position="314"/>
    </location>
</feature>
<dbReference type="Gene3D" id="3.60.15.10">
    <property type="entry name" value="Ribonuclease Z/Hydroxyacylglutathione hydrolase-like"/>
    <property type="match status" value="1"/>
</dbReference>
<dbReference type="InterPro" id="IPR036866">
    <property type="entry name" value="RibonucZ/Hydroxyglut_hydro"/>
</dbReference>
<evidence type="ECO:0000259" key="1">
    <source>
        <dbReference type="Pfam" id="PF12706"/>
    </source>
</evidence>
<dbReference type="STRING" id="1121420.SAMN02746098_05228"/>
<keyword evidence="3" id="KW-1185">Reference proteome</keyword>
<sequence length="365" mass="41691">MILRVMLSLVIGILLAGFLFLKYHPVFGGKASKEKVNALSQSKNFARNKFINQIPTVMDTRITTMVGILRDFMKGNPNVKPKRAIPVEPLNSVIMPDKYTKVTWFGHSTLLLEMDGKRLLLDPMFSQTLSPFSSLGGKRYSKILPIELEELPAIDVVILSHDHYDHLDYQSIKKLKDKVSQFYVPLGVGNHLARWGVEAEKIKEFDWWNEYKLDGLTLVCTPARHFSGRSVFDRDTTLWSSWVIVGQESRVYFSGDTGYGPHFAKIGEKYGPFDLTLIECGQYDERWSAIHMMPEETVQAHFDVKGKILIPIHWSAFTLAFHDWTDPIERVTKAARKRNLDISTPKIGETVLIGSVEYPNSIWWG</sequence>
<dbReference type="Proteomes" id="UP000183954">
    <property type="component" value="Unassembled WGS sequence"/>
</dbReference>
<dbReference type="PIRSF" id="PIRSF038896">
    <property type="entry name" value="NAPE-PLD"/>
    <property type="match status" value="1"/>
</dbReference>
<dbReference type="PANTHER" id="PTHR15032">
    <property type="entry name" value="N-ACYL-PHOSPHATIDYLETHANOLAMINE-HYDROLYZING PHOSPHOLIPASE D"/>
    <property type="match status" value="1"/>
</dbReference>
<dbReference type="GO" id="GO:0070290">
    <property type="term" value="F:N-acylphosphatidylethanolamine-specific phospholipase D activity"/>
    <property type="evidence" value="ECO:0007669"/>
    <property type="project" value="InterPro"/>
</dbReference>
<evidence type="ECO:0000313" key="2">
    <source>
        <dbReference type="EMBL" id="SHJ14161.1"/>
    </source>
</evidence>
<evidence type="ECO:0000313" key="3">
    <source>
        <dbReference type="Proteomes" id="UP000183954"/>
    </source>
</evidence>
<dbReference type="GO" id="GO:0008270">
    <property type="term" value="F:zinc ion binding"/>
    <property type="evidence" value="ECO:0007669"/>
    <property type="project" value="InterPro"/>
</dbReference>
<dbReference type="InterPro" id="IPR024884">
    <property type="entry name" value="NAPE-PLD"/>
</dbReference>